<name>A0A7T9I1I0_9ARCH</name>
<dbReference type="AlphaFoldDB" id="A0A7T9I1I0"/>
<organism evidence="1">
    <name type="scientific">Candidatus Iainarchaeum sp</name>
    <dbReference type="NCBI Taxonomy" id="3101447"/>
    <lineage>
        <taxon>Archaea</taxon>
        <taxon>Candidatus Iainarchaeota</taxon>
        <taxon>Candidatus Iainarchaeia</taxon>
        <taxon>Candidatus Iainarchaeales</taxon>
        <taxon>Candidatus Iainarchaeaceae</taxon>
        <taxon>Candidatus Iainarchaeum</taxon>
    </lineage>
</organism>
<proteinExistence type="predicted"/>
<sequence>MNVFKLLVTGLIAVAFLYIVFTTIAPLFADKTPLQAHVEPLLVNAQARLGEAQVLSLNLKKDQSLRASNFDTPLRSVAFACNSSSECCPTPTNCPNAIVASPTNLIVNESVRATLSVRCDPKIGLQACKIYVGKVPAQLEWKSTDIPTQLDLSTGSTIIAKGSLLNSGELASETITLTLTVKEKRFSEGKEQVVTVTEAEQTLPPIPAGKNTAVELRVDITEAGEYTIELMAQGEDAGAAKKEGIIHVTGFTASTCHATTSSIGGFLDEETGMCSKEKFCEGCDFAFECRDAWIAKGGVTGTTYDSTRGSNTVVYAIYSPTGEGICR</sequence>
<dbReference type="Proteomes" id="UP000596004">
    <property type="component" value="Chromosome"/>
</dbReference>
<accession>A0A7T9I1I0</accession>
<evidence type="ECO:0000313" key="1">
    <source>
        <dbReference type="EMBL" id="QQR92435.1"/>
    </source>
</evidence>
<protein>
    <submittedName>
        <fullName evidence="1">Uncharacterized protein</fullName>
    </submittedName>
</protein>
<gene>
    <name evidence="1" type="ORF">IPJ89_04765</name>
</gene>
<reference evidence="1" key="1">
    <citation type="submission" date="2020-11" db="EMBL/GenBank/DDBJ databases">
        <title>Connecting structure to function with the recovery of over 1000 high-quality activated sludge metagenome-assembled genomes encoding full-length rRNA genes using long-read sequencing.</title>
        <authorList>
            <person name="Singleton C.M."/>
            <person name="Petriglieri F."/>
            <person name="Kristensen J.M."/>
            <person name="Kirkegaard R.H."/>
            <person name="Michaelsen T.Y."/>
            <person name="Andersen M.H."/>
            <person name="Karst S.M."/>
            <person name="Dueholm M.S."/>
            <person name="Nielsen P.H."/>
            <person name="Albertsen M."/>
        </authorList>
    </citation>
    <scope>NUCLEOTIDE SEQUENCE</scope>
    <source>
        <strain evidence="1">Fred_18-Q3-R57-64_BAT3C.431</strain>
    </source>
</reference>
<dbReference type="EMBL" id="CP064981">
    <property type="protein sequence ID" value="QQR92435.1"/>
    <property type="molecule type" value="Genomic_DNA"/>
</dbReference>